<comment type="caution">
    <text evidence="5">The sequence shown here is derived from an EMBL/GenBank/DDBJ whole genome shotgun (WGS) entry which is preliminary data.</text>
</comment>
<sequence length="318" mass="34586">MHRQKRTTRNAARTGTIRAGLAVALASALSLGSTLAPTLAHAQGSRDTDPKAAPSPWAYCERAAIAIEATQKMPRALLVSVSMAETGRRDPETRKTRPWPWTINAEGQSFYFDTKREAVAATKRLLNAGIRSIDVGCMQVNLRYHPDAFDDLYDAFEPLTNVTYAAKFLKRLHTQTDSWPKAVANYHSELASRNKPYFAKVIRIWANERDRVAALTEALKAEAAAEIASAQRPQASTPSVAQVAIVEPQQRPAPMVLDAEPQHDLREGASATVGLRLSVADNDFATGADSKGNRPAPRVIDPAPNTVVADASTDLRLP</sequence>
<comment type="similarity">
    <text evidence="1">Belongs to the virb1 family.</text>
</comment>
<evidence type="ECO:0000313" key="6">
    <source>
        <dbReference type="Proteomes" id="UP000468901"/>
    </source>
</evidence>
<gene>
    <name evidence="5" type="ORF">F2P47_06620</name>
</gene>
<dbReference type="SUPFAM" id="SSF53955">
    <property type="entry name" value="Lysozyme-like"/>
    <property type="match status" value="1"/>
</dbReference>
<feature type="domain" description="Transglycosylase SLT" evidence="4">
    <location>
        <begin position="131"/>
        <end position="188"/>
    </location>
</feature>
<dbReference type="Pfam" id="PF01464">
    <property type="entry name" value="SLT"/>
    <property type="match status" value="1"/>
</dbReference>
<dbReference type="EMBL" id="WESC01000005">
    <property type="protein sequence ID" value="KAB7740716.1"/>
    <property type="molecule type" value="Genomic_DNA"/>
</dbReference>
<accession>A0A6N6VI24</accession>
<keyword evidence="6" id="KW-1185">Reference proteome</keyword>
<organism evidence="5 6">
    <name type="scientific">Parvibaculum sedimenti</name>
    <dbReference type="NCBI Taxonomy" id="2608632"/>
    <lineage>
        <taxon>Bacteria</taxon>
        <taxon>Pseudomonadati</taxon>
        <taxon>Pseudomonadota</taxon>
        <taxon>Alphaproteobacteria</taxon>
        <taxon>Hyphomicrobiales</taxon>
        <taxon>Parvibaculaceae</taxon>
        <taxon>Parvibaculum</taxon>
    </lineage>
</organism>
<name>A0A6N6VI24_9HYPH</name>
<feature type="signal peptide" evidence="3">
    <location>
        <begin position="1"/>
        <end position="42"/>
    </location>
</feature>
<evidence type="ECO:0000256" key="2">
    <source>
        <dbReference type="SAM" id="MobiDB-lite"/>
    </source>
</evidence>
<dbReference type="InterPro" id="IPR023346">
    <property type="entry name" value="Lysozyme-like_dom_sf"/>
</dbReference>
<dbReference type="AlphaFoldDB" id="A0A6N6VI24"/>
<reference evidence="5 6" key="1">
    <citation type="submission" date="2019-09" db="EMBL/GenBank/DDBJ databases">
        <title>Parvibaculum sedimenti sp. nov., isolated from sediment.</title>
        <authorList>
            <person name="Wang Y."/>
        </authorList>
    </citation>
    <scope>NUCLEOTIDE SEQUENCE [LARGE SCALE GENOMIC DNA]</scope>
    <source>
        <strain evidence="5 6">HXT-9</strain>
    </source>
</reference>
<feature type="chain" id="PRO_5026866599" evidence="3">
    <location>
        <begin position="43"/>
        <end position="318"/>
    </location>
</feature>
<feature type="region of interest" description="Disordered" evidence="2">
    <location>
        <begin position="285"/>
        <end position="318"/>
    </location>
</feature>
<dbReference type="InterPro" id="IPR008258">
    <property type="entry name" value="Transglycosylase_SLT_dom_1"/>
</dbReference>
<evidence type="ECO:0000259" key="4">
    <source>
        <dbReference type="Pfam" id="PF01464"/>
    </source>
</evidence>
<dbReference type="RefSeq" id="WP_152215503.1">
    <property type="nucleotide sequence ID" value="NZ_JBAQYD010000088.1"/>
</dbReference>
<evidence type="ECO:0000313" key="5">
    <source>
        <dbReference type="EMBL" id="KAB7740716.1"/>
    </source>
</evidence>
<evidence type="ECO:0000256" key="1">
    <source>
        <dbReference type="ARBA" id="ARBA00009387"/>
    </source>
</evidence>
<dbReference type="Proteomes" id="UP000468901">
    <property type="component" value="Unassembled WGS sequence"/>
</dbReference>
<evidence type="ECO:0000256" key="3">
    <source>
        <dbReference type="SAM" id="SignalP"/>
    </source>
</evidence>
<protein>
    <submittedName>
        <fullName evidence="5">Transglycosylase SLT domain-containing protein</fullName>
    </submittedName>
</protein>
<proteinExistence type="inferred from homology"/>
<keyword evidence="3" id="KW-0732">Signal</keyword>